<keyword evidence="4" id="KW-1185">Reference proteome</keyword>
<organism evidence="3 4">
    <name type="scientific">Phenylobacterium ferrooxidans</name>
    <dbReference type="NCBI Taxonomy" id="2982689"/>
    <lineage>
        <taxon>Bacteria</taxon>
        <taxon>Pseudomonadati</taxon>
        <taxon>Pseudomonadota</taxon>
        <taxon>Alphaproteobacteria</taxon>
        <taxon>Caulobacterales</taxon>
        <taxon>Caulobacteraceae</taxon>
        <taxon>Phenylobacterium</taxon>
    </lineage>
</organism>
<dbReference type="InterPro" id="IPR012347">
    <property type="entry name" value="Ferritin-like"/>
</dbReference>
<evidence type="ECO:0000259" key="2">
    <source>
        <dbReference type="Pfam" id="PF03713"/>
    </source>
</evidence>
<dbReference type="EMBL" id="JAOTJD010000017">
    <property type="protein sequence ID" value="MFD3264333.1"/>
    <property type="molecule type" value="Genomic_DNA"/>
</dbReference>
<evidence type="ECO:0000313" key="4">
    <source>
        <dbReference type="Proteomes" id="UP001598130"/>
    </source>
</evidence>
<protein>
    <submittedName>
        <fullName evidence="3">DUF305 domain-containing protein</fullName>
    </submittedName>
</protein>
<feature type="transmembrane region" description="Helical" evidence="1">
    <location>
        <begin position="18"/>
        <end position="35"/>
    </location>
</feature>
<name>A0ABW6CQ00_9CAUL</name>
<gene>
    <name evidence="3" type="ORF">OCL97_10215</name>
</gene>
<keyword evidence="1" id="KW-1133">Transmembrane helix</keyword>
<comment type="caution">
    <text evidence="3">The sequence shown here is derived from an EMBL/GenBank/DDBJ whole genome shotgun (WGS) entry which is preliminary data.</text>
</comment>
<dbReference type="RefSeq" id="WP_377369876.1">
    <property type="nucleotide sequence ID" value="NZ_JAOTJD010000017.1"/>
</dbReference>
<feature type="transmembrane region" description="Helical" evidence="1">
    <location>
        <begin position="47"/>
        <end position="64"/>
    </location>
</feature>
<evidence type="ECO:0000313" key="3">
    <source>
        <dbReference type="EMBL" id="MFD3264333.1"/>
    </source>
</evidence>
<sequence length="128" mass="14512">MYAMVDRFAYALPNLNQAYMAALMTSPMLIIELLLMGSMYPQKRWNAVLLATAAVVLAGSFLFIRQQAGIGDQEFLRSMIPHHSGAILMCRKADLRDPEIRRLCGEIIKGQQTEIDWMRARLNAPDVR</sequence>
<feature type="domain" description="DUF305" evidence="2">
    <location>
        <begin position="72"/>
        <end position="120"/>
    </location>
</feature>
<evidence type="ECO:0000256" key="1">
    <source>
        <dbReference type="SAM" id="Phobius"/>
    </source>
</evidence>
<reference evidence="3 4" key="1">
    <citation type="submission" date="2022-09" db="EMBL/GenBank/DDBJ databases">
        <title>New species of Phenylobacterium.</title>
        <authorList>
            <person name="Mieszkin S."/>
        </authorList>
    </citation>
    <scope>NUCLEOTIDE SEQUENCE [LARGE SCALE GENOMIC DNA]</scope>
    <source>
        <strain evidence="3 4">HK31-G</strain>
    </source>
</reference>
<dbReference type="Gene3D" id="1.20.1260.10">
    <property type="match status" value="1"/>
</dbReference>
<keyword evidence="1" id="KW-0812">Transmembrane</keyword>
<proteinExistence type="predicted"/>
<dbReference type="Pfam" id="PF03713">
    <property type="entry name" value="DUF305"/>
    <property type="match status" value="1"/>
</dbReference>
<dbReference type="InterPro" id="IPR005183">
    <property type="entry name" value="DUF305_CopM-like"/>
</dbReference>
<dbReference type="Proteomes" id="UP001598130">
    <property type="component" value="Unassembled WGS sequence"/>
</dbReference>
<keyword evidence="1" id="KW-0472">Membrane</keyword>
<accession>A0ABW6CQ00</accession>